<keyword evidence="1 2" id="KW-0808">Transferase</keyword>
<evidence type="ECO:0000256" key="3">
    <source>
        <dbReference type="SAM" id="MobiDB-lite"/>
    </source>
</evidence>
<dbReference type="GO" id="GO:0016780">
    <property type="term" value="F:phosphotransferase activity, for other substituted phosphate groups"/>
    <property type="evidence" value="ECO:0007669"/>
    <property type="project" value="InterPro"/>
</dbReference>
<dbReference type="InterPro" id="IPR043130">
    <property type="entry name" value="CDP-OH_PTrfase_TM_dom"/>
</dbReference>
<dbReference type="Gene3D" id="1.20.120.1760">
    <property type="match status" value="1"/>
</dbReference>
<comment type="similarity">
    <text evidence="2">Belongs to the CDP-alcohol phosphatidyltransferase class-I family.</text>
</comment>
<sequence length="263" mass="29013">MKVWYNRIMFSRRIQQQARYLVTLLIKPVARLGITPNMLTCVGLLLSVVTAIVIAQGYLFLGGLLVLFAGIFDMFDGAMARATNAATTFGAFLDSTLDRFSESIILFGLLFYTLQHPGPQDSLWPALSEQTWMVLFIFVAMSGSLMVSYTKARAEGLGIECKTGLLARPERVILLAIGLLLNAGIWVLALLAVFTYVTALERILAVWRSSNRQSAEMTNSSYRQQQDTRDRTLPTVGINESIEPDVRPVPTSIPPLGGGVHPE</sequence>
<feature type="transmembrane region" description="Helical" evidence="4">
    <location>
        <begin position="45"/>
        <end position="72"/>
    </location>
</feature>
<feature type="transmembrane region" description="Helical" evidence="4">
    <location>
        <begin position="172"/>
        <end position="199"/>
    </location>
</feature>
<keyword evidence="6" id="KW-1185">Reference proteome</keyword>
<dbReference type="Proteomes" id="UP000287352">
    <property type="component" value="Unassembled WGS sequence"/>
</dbReference>
<organism evidence="5 6">
    <name type="scientific">Tengunoibacter tsumagoiensis</name>
    <dbReference type="NCBI Taxonomy" id="2014871"/>
    <lineage>
        <taxon>Bacteria</taxon>
        <taxon>Bacillati</taxon>
        <taxon>Chloroflexota</taxon>
        <taxon>Ktedonobacteria</taxon>
        <taxon>Ktedonobacterales</taxon>
        <taxon>Dictyobacteraceae</taxon>
        <taxon>Tengunoibacter</taxon>
    </lineage>
</organism>
<evidence type="ECO:0000256" key="2">
    <source>
        <dbReference type="RuleBase" id="RU003750"/>
    </source>
</evidence>
<dbReference type="Pfam" id="PF01066">
    <property type="entry name" value="CDP-OH_P_transf"/>
    <property type="match status" value="1"/>
</dbReference>
<gene>
    <name evidence="5" type="ORF">KTT_09620</name>
</gene>
<evidence type="ECO:0008006" key="7">
    <source>
        <dbReference type="Google" id="ProtNLM"/>
    </source>
</evidence>
<evidence type="ECO:0000256" key="4">
    <source>
        <dbReference type="SAM" id="Phobius"/>
    </source>
</evidence>
<name>A0A401ZW35_9CHLR</name>
<dbReference type="InterPro" id="IPR048254">
    <property type="entry name" value="CDP_ALCOHOL_P_TRANSF_CS"/>
</dbReference>
<keyword evidence="4" id="KW-0812">Transmembrane</keyword>
<feature type="region of interest" description="Disordered" evidence="3">
    <location>
        <begin position="217"/>
        <end position="263"/>
    </location>
</feature>
<keyword evidence="4" id="KW-0472">Membrane</keyword>
<evidence type="ECO:0000313" key="6">
    <source>
        <dbReference type="Proteomes" id="UP000287352"/>
    </source>
</evidence>
<proteinExistence type="inferred from homology"/>
<evidence type="ECO:0000256" key="1">
    <source>
        <dbReference type="ARBA" id="ARBA00022679"/>
    </source>
</evidence>
<feature type="transmembrane region" description="Helical" evidence="4">
    <location>
        <begin position="132"/>
        <end position="152"/>
    </location>
</feature>
<dbReference type="PROSITE" id="PS00379">
    <property type="entry name" value="CDP_ALCOHOL_P_TRANSF"/>
    <property type="match status" value="1"/>
</dbReference>
<keyword evidence="4" id="KW-1133">Transmembrane helix</keyword>
<dbReference type="AlphaFoldDB" id="A0A401ZW35"/>
<evidence type="ECO:0000313" key="5">
    <source>
        <dbReference type="EMBL" id="GCE11103.1"/>
    </source>
</evidence>
<comment type="caution">
    <text evidence="5">The sequence shown here is derived from an EMBL/GenBank/DDBJ whole genome shotgun (WGS) entry which is preliminary data.</text>
</comment>
<accession>A0A401ZW35</accession>
<reference evidence="6" key="1">
    <citation type="submission" date="2018-12" db="EMBL/GenBank/DDBJ databases">
        <title>Tengunoibacter tsumagoiensis gen. nov., sp. nov., Dictyobacter kobayashii sp. nov., D. alpinus sp. nov., and D. joshuensis sp. nov. and description of Dictyobacteraceae fam. nov. within the order Ktedonobacterales isolated from Tengu-no-mugimeshi.</title>
        <authorList>
            <person name="Wang C.M."/>
            <person name="Zheng Y."/>
            <person name="Sakai Y."/>
            <person name="Toyoda A."/>
            <person name="Minakuchi Y."/>
            <person name="Abe K."/>
            <person name="Yokota A."/>
            <person name="Yabe S."/>
        </authorList>
    </citation>
    <scope>NUCLEOTIDE SEQUENCE [LARGE SCALE GENOMIC DNA]</scope>
    <source>
        <strain evidence="6">Uno3</strain>
    </source>
</reference>
<dbReference type="InterPro" id="IPR000462">
    <property type="entry name" value="CDP-OH_P_trans"/>
</dbReference>
<dbReference type="EMBL" id="BIFR01000001">
    <property type="protein sequence ID" value="GCE11103.1"/>
    <property type="molecule type" value="Genomic_DNA"/>
</dbReference>
<dbReference type="GO" id="GO:0008654">
    <property type="term" value="P:phospholipid biosynthetic process"/>
    <property type="evidence" value="ECO:0007669"/>
    <property type="project" value="InterPro"/>
</dbReference>
<dbReference type="GO" id="GO:0016020">
    <property type="term" value="C:membrane"/>
    <property type="evidence" value="ECO:0007669"/>
    <property type="project" value="InterPro"/>
</dbReference>
<protein>
    <recommendedName>
        <fullName evidence="7">CDP-diacylglycerol--inositol 3-phosphatidyltransferase</fullName>
    </recommendedName>
</protein>